<name>B8JCD2_ANAD2</name>
<organism evidence="1 2">
    <name type="scientific">Anaeromyxobacter dehalogenans (strain ATCC BAA-258 / DSM 21875 / 2CP-1)</name>
    <dbReference type="NCBI Taxonomy" id="455488"/>
    <lineage>
        <taxon>Bacteria</taxon>
        <taxon>Pseudomonadati</taxon>
        <taxon>Myxococcota</taxon>
        <taxon>Myxococcia</taxon>
        <taxon>Myxococcales</taxon>
        <taxon>Cystobacterineae</taxon>
        <taxon>Anaeromyxobacteraceae</taxon>
        <taxon>Anaeromyxobacter</taxon>
    </lineage>
</organism>
<dbReference type="Proteomes" id="UP000007089">
    <property type="component" value="Chromosome"/>
</dbReference>
<accession>B8JCD2</accession>
<protein>
    <submittedName>
        <fullName evidence="1">Uncharacterized protein</fullName>
    </submittedName>
</protein>
<keyword evidence="2" id="KW-1185">Reference proteome</keyword>
<dbReference type="EMBL" id="CP001359">
    <property type="protein sequence ID" value="ACL65872.1"/>
    <property type="molecule type" value="Genomic_DNA"/>
</dbReference>
<evidence type="ECO:0000313" key="1">
    <source>
        <dbReference type="EMBL" id="ACL65872.1"/>
    </source>
</evidence>
<reference evidence="1" key="1">
    <citation type="submission" date="2009-01" db="EMBL/GenBank/DDBJ databases">
        <title>Complete sequence of Anaeromyxobacter dehalogenans 2CP-1.</title>
        <authorList>
            <consortium name="US DOE Joint Genome Institute"/>
            <person name="Lucas S."/>
            <person name="Copeland A."/>
            <person name="Lapidus A."/>
            <person name="Glavina del Rio T."/>
            <person name="Dalin E."/>
            <person name="Tice H."/>
            <person name="Bruce D."/>
            <person name="Goodwin L."/>
            <person name="Pitluck S."/>
            <person name="Saunders E."/>
            <person name="Brettin T."/>
            <person name="Detter J.C."/>
            <person name="Han C."/>
            <person name="Larimer F."/>
            <person name="Land M."/>
            <person name="Hauser L."/>
            <person name="Kyrpides N."/>
            <person name="Ovchinnikova G."/>
            <person name="Beliaev A.S."/>
            <person name="Richardson P."/>
        </authorList>
    </citation>
    <scope>NUCLEOTIDE SEQUENCE</scope>
    <source>
        <strain evidence="1">2CP-1</strain>
    </source>
</reference>
<dbReference type="AlphaFoldDB" id="B8JCD2"/>
<sequence>MLTRAHATAIAALAAGGSGPVTFVGDADPMDLHTFLSLRAHLGPERARFYGVSDAVLDAMGDPDVEPERLRARDLSAFDKAHLQVVQALADPEVLLGPRVAAALLNGKGLEIEALSFRAGLVPALFAAALKLASRRSAGPGGARRPTRRTRKRR</sequence>
<proteinExistence type="predicted"/>
<dbReference type="KEGG" id="acp:A2cp1_2534"/>
<dbReference type="HOGENOM" id="CLU_1700578_0_0_7"/>
<evidence type="ECO:0000313" key="2">
    <source>
        <dbReference type="Proteomes" id="UP000007089"/>
    </source>
</evidence>
<gene>
    <name evidence="1" type="ordered locus">A2cp1_2534</name>
</gene>